<evidence type="ECO:0000259" key="4">
    <source>
        <dbReference type="PROSITE" id="PS51898"/>
    </source>
</evidence>
<dbReference type="CDD" id="cd01189">
    <property type="entry name" value="INT_ICEBs1_C_like"/>
    <property type="match status" value="1"/>
</dbReference>
<dbReference type="Gene3D" id="1.10.443.10">
    <property type="entry name" value="Intergrase catalytic core"/>
    <property type="match status" value="1"/>
</dbReference>
<evidence type="ECO:0000256" key="3">
    <source>
        <dbReference type="ARBA" id="ARBA00023172"/>
    </source>
</evidence>
<dbReference type="SUPFAM" id="SSF56349">
    <property type="entry name" value="DNA breaking-rejoining enzymes"/>
    <property type="match status" value="1"/>
</dbReference>
<dbReference type="Gene3D" id="1.10.150.130">
    <property type="match status" value="1"/>
</dbReference>
<evidence type="ECO:0000256" key="1">
    <source>
        <dbReference type="ARBA" id="ARBA00008857"/>
    </source>
</evidence>
<keyword evidence="2" id="KW-0238">DNA-binding</keyword>
<name>D5AFE5_STRGZ</name>
<dbReference type="InterPro" id="IPR025269">
    <property type="entry name" value="SAM-like_dom"/>
</dbReference>
<dbReference type="Pfam" id="PF13102">
    <property type="entry name" value="Phage_int_SAM_5"/>
    <property type="match status" value="1"/>
</dbReference>
<protein>
    <submittedName>
        <fullName evidence="5">Integrase, catalytic core, phage</fullName>
    </submittedName>
</protein>
<reference evidence="5 6" key="1">
    <citation type="journal article" date="2009" name="J. Infect. Dis.">
        <title>Clinical, experimental, and genomic differences between intermediately pathogenic, highly pathogenic, and epidemic Streptococcus suis.</title>
        <authorList>
            <person name="Ye C."/>
            <person name="Zheng H."/>
            <person name="Zhang J."/>
            <person name="Jing H."/>
            <person name="Wang L."/>
            <person name="Xiong Y."/>
            <person name="Wang W."/>
            <person name="Zhou Z."/>
            <person name="Sun Q."/>
            <person name="Luo X."/>
            <person name="Du H."/>
            <person name="Gottschalk M."/>
            <person name="Xu J."/>
        </authorList>
    </citation>
    <scope>NUCLEOTIDE SEQUENCE [LARGE SCALE GENOMIC DNA]</scope>
    <source>
        <strain evidence="5 6">GZ1</strain>
    </source>
</reference>
<dbReference type="AlphaFoldDB" id="D5AFE5"/>
<feature type="domain" description="Tyr recombinase" evidence="4">
    <location>
        <begin position="176"/>
        <end position="374"/>
    </location>
</feature>
<dbReference type="Pfam" id="PF00589">
    <property type="entry name" value="Phage_integrase"/>
    <property type="match status" value="1"/>
</dbReference>
<dbReference type="HOGENOM" id="CLU_027562_17_0_9"/>
<dbReference type="InterPro" id="IPR011010">
    <property type="entry name" value="DNA_brk_join_enz"/>
</dbReference>
<keyword evidence="3" id="KW-0233">DNA recombination</keyword>
<dbReference type="KEGG" id="ssw:SSGZ1_0095"/>
<gene>
    <name evidence="5" type="ordered locus">SSGZ1_0095</name>
</gene>
<dbReference type="InterPro" id="IPR013762">
    <property type="entry name" value="Integrase-like_cat_sf"/>
</dbReference>
<dbReference type="PANTHER" id="PTHR30349:SF64">
    <property type="entry name" value="PROPHAGE INTEGRASE INTD-RELATED"/>
    <property type="match status" value="1"/>
</dbReference>
<evidence type="ECO:0000313" key="6">
    <source>
        <dbReference type="Proteomes" id="UP000002359"/>
    </source>
</evidence>
<comment type="similarity">
    <text evidence="1">Belongs to the 'phage' integrase family.</text>
</comment>
<dbReference type="PANTHER" id="PTHR30349">
    <property type="entry name" value="PHAGE INTEGRASE-RELATED"/>
    <property type="match status" value="1"/>
</dbReference>
<dbReference type="PROSITE" id="PS51898">
    <property type="entry name" value="TYR_RECOMBINASE"/>
    <property type="match status" value="1"/>
</dbReference>
<accession>D5AFE5</accession>
<organism evidence="5 6">
    <name type="scientific">Streptococcus suis (strain GZ1)</name>
    <dbReference type="NCBI Taxonomy" id="423211"/>
    <lineage>
        <taxon>Bacteria</taxon>
        <taxon>Bacillati</taxon>
        <taxon>Bacillota</taxon>
        <taxon>Bacilli</taxon>
        <taxon>Lactobacillales</taxon>
        <taxon>Streptococcaceae</taxon>
        <taxon>Streptococcus</taxon>
    </lineage>
</organism>
<evidence type="ECO:0000313" key="5">
    <source>
        <dbReference type="EMBL" id="ADE30560.1"/>
    </source>
</evidence>
<proteinExistence type="inferred from homology"/>
<dbReference type="GO" id="GO:0015074">
    <property type="term" value="P:DNA integration"/>
    <property type="evidence" value="ECO:0007669"/>
    <property type="project" value="InterPro"/>
</dbReference>
<dbReference type="Proteomes" id="UP000002359">
    <property type="component" value="Chromosome"/>
</dbReference>
<dbReference type="InterPro" id="IPR010998">
    <property type="entry name" value="Integrase_recombinase_N"/>
</dbReference>
<sequence>MLIMTVKKAKNGTWTVDISDGFHPVTKKRIRIIRKGFKTKKEALELEQYIRVVELKEKRFDFLVTTDMLFDILEEEDRQNNRKISYISTQRNNYERHIKPYFINTNLNKLSYEHIFEFREYLKIKPKKQNDSSTLSHNTVNKIMILLKKIFDTGVRKSLIDKNPVENIRKLPISKPTINFWNVEEFNEFRKLITSDEISYDLFFTIAFFTGMRLGEIVALTWYDINLITNSIHITKTAYFVNGTNHINSTKTRAGTRRITINHKLARMLADWKEKQKDLLKEFTTDTENLQVIQSTPLPMTKNMIDKKFKQILARNDYLKKIRIHDLRHSHASLLINQGEDYLVVKERLGHASITTTIDTYSHLYPSKQKTLANKLDDIF</sequence>
<evidence type="ECO:0000256" key="2">
    <source>
        <dbReference type="ARBA" id="ARBA00023125"/>
    </source>
</evidence>
<dbReference type="Pfam" id="PF14657">
    <property type="entry name" value="Arm-DNA-bind_4"/>
    <property type="match status" value="1"/>
</dbReference>
<dbReference type="InterPro" id="IPR028259">
    <property type="entry name" value="AP2-like_int_N"/>
</dbReference>
<dbReference type="InterPro" id="IPR050090">
    <property type="entry name" value="Tyrosine_recombinase_XerCD"/>
</dbReference>
<dbReference type="GO" id="GO:0003677">
    <property type="term" value="F:DNA binding"/>
    <property type="evidence" value="ECO:0007669"/>
    <property type="project" value="UniProtKB-KW"/>
</dbReference>
<dbReference type="PATRIC" id="fig|423211.3.peg.94"/>
<dbReference type="GO" id="GO:0006310">
    <property type="term" value="P:DNA recombination"/>
    <property type="evidence" value="ECO:0007669"/>
    <property type="project" value="UniProtKB-KW"/>
</dbReference>
<dbReference type="InterPro" id="IPR002104">
    <property type="entry name" value="Integrase_catalytic"/>
</dbReference>
<dbReference type="EMBL" id="CP000837">
    <property type="protein sequence ID" value="ADE30560.1"/>
    <property type="molecule type" value="Genomic_DNA"/>
</dbReference>